<keyword evidence="3" id="KW-1003">Cell membrane</keyword>
<keyword evidence="5 7" id="KW-1133">Transmembrane helix</keyword>
<dbReference type="InterPro" id="IPR018076">
    <property type="entry name" value="T2SS_GspF_dom"/>
</dbReference>
<dbReference type="RefSeq" id="WP_082152733.1">
    <property type="nucleotide sequence ID" value="NZ_LFTY01000002.1"/>
</dbReference>
<organism evidence="9 10">
    <name type="scientific">Candidatus Rhodobacter oscarellae</name>
    <dbReference type="NCBI Taxonomy" id="1675527"/>
    <lineage>
        <taxon>Bacteria</taxon>
        <taxon>Pseudomonadati</taxon>
        <taxon>Pseudomonadota</taxon>
        <taxon>Alphaproteobacteria</taxon>
        <taxon>Rhodobacterales</taxon>
        <taxon>Rhodobacter group</taxon>
        <taxon>Rhodobacter</taxon>
    </lineage>
</organism>
<keyword evidence="10" id="KW-1185">Reference proteome</keyword>
<feature type="domain" description="Type II secretion system protein GspF" evidence="8">
    <location>
        <begin position="64"/>
        <end position="187"/>
    </location>
</feature>
<dbReference type="PANTHER" id="PTHR30012">
    <property type="entry name" value="GENERAL SECRETION PATHWAY PROTEIN"/>
    <property type="match status" value="1"/>
</dbReference>
<feature type="transmembrane region" description="Helical" evidence="7">
    <location>
        <begin position="218"/>
        <end position="236"/>
    </location>
</feature>
<evidence type="ECO:0000256" key="4">
    <source>
        <dbReference type="ARBA" id="ARBA00022692"/>
    </source>
</evidence>
<dbReference type="PATRIC" id="fig|1675527.3.peg.4618"/>
<dbReference type="PANTHER" id="PTHR30012:SF0">
    <property type="entry name" value="TYPE II SECRETION SYSTEM PROTEIN F-RELATED"/>
    <property type="match status" value="1"/>
</dbReference>
<keyword evidence="4 7" id="KW-0812">Transmembrane</keyword>
<dbReference type="AlphaFoldDB" id="A0A0J9H115"/>
<proteinExistence type="inferred from homology"/>
<feature type="domain" description="Type II secretion system protein GspF" evidence="8">
    <location>
        <begin position="267"/>
        <end position="389"/>
    </location>
</feature>
<evidence type="ECO:0000256" key="2">
    <source>
        <dbReference type="ARBA" id="ARBA00005745"/>
    </source>
</evidence>
<name>A0A0J9H115_9RHOB</name>
<evidence type="ECO:0000256" key="6">
    <source>
        <dbReference type="ARBA" id="ARBA00023136"/>
    </source>
</evidence>
<comment type="similarity">
    <text evidence="2">Belongs to the GSP F family.</text>
</comment>
<dbReference type="Pfam" id="PF00482">
    <property type="entry name" value="T2SSF"/>
    <property type="match status" value="2"/>
</dbReference>
<evidence type="ECO:0000256" key="3">
    <source>
        <dbReference type="ARBA" id="ARBA00022475"/>
    </source>
</evidence>
<sequence>MQSYAYIAYDGNGRRKTGTLVAESERAASDALQADGLMPAEITARAKRRAGGRAKLDADERAIFSRQMAVLLEAELPVENALDAVMESEGSRAMQAFAGELKAATLEGYPLSDAIARGRGGFAPYYTSSLRAGESSGDLAVVFGGLADFLEAQGANRAEIATALIYPAFVALVSLVVCAVLVTSVAPEVVAMFEVSARPLPELTQVVLGATGWIQANWVGLAAALGAAILGGYLALRVPRVRNRADRILLRLPIFGRLRRMAMAGQYLRTLALVLGSRQTAVNAAEGAADVLTVAHHREEADGVVTAVRQGESLSGAIRRLTLLPPVALQLIRVGEESARLAPMADRAAVLVETWLANDRKRIAQILDPVLMMLVGVFVLIIVLAILLPIFELQSVVIS</sequence>
<dbReference type="GO" id="GO:0005886">
    <property type="term" value="C:plasma membrane"/>
    <property type="evidence" value="ECO:0007669"/>
    <property type="project" value="UniProtKB-SubCell"/>
</dbReference>
<evidence type="ECO:0000259" key="8">
    <source>
        <dbReference type="Pfam" id="PF00482"/>
    </source>
</evidence>
<evidence type="ECO:0000313" key="10">
    <source>
        <dbReference type="Proteomes" id="UP000037178"/>
    </source>
</evidence>
<dbReference type="STRING" id="1675527.AIOL_004415"/>
<evidence type="ECO:0000256" key="5">
    <source>
        <dbReference type="ARBA" id="ARBA00022989"/>
    </source>
</evidence>
<dbReference type="GO" id="GO:0015628">
    <property type="term" value="P:protein secretion by the type II secretion system"/>
    <property type="evidence" value="ECO:0007669"/>
    <property type="project" value="TreeGrafter"/>
</dbReference>
<keyword evidence="6 7" id="KW-0472">Membrane</keyword>
<reference evidence="9 10" key="1">
    <citation type="submission" date="2015-06" db="EMBL/GenBank/DDBJ databases">
        <title>Draft genome sequence of an Alphaproteobacteria species associated to the Mediterranean sponge Oscarella lobularis.</title>
        <authorList>
            <person name="Jourda C."/>
            <person name="Santini S."/>
            <person name="Claverie J.-M."/>
        </authorList>
    </citation>
    <scope>NUCLEOTIDE SEQUENCE [LARGE SCALE GENOMIC DNA]</scope>
    <source>
        <strain evidence="9">IGS</strain>
    </source>
</reference>
<protein>
    <submittedName>
        <fullName evidence="9">General secretion pathway protein F</fullName>
    </submittedName>
</protein>
<dbReference type="EMBL" id="LFTY01000002">
    <property type="protein sequence ID" value="KMW59433.1"/>
    <property type="molecule type" value="Genomic_DNA"/>
</dbReference>
<gene>
    <name evidence="9" type="ORF">AIOL_004415</name>
</gene>
<feature type="transmembrane region" description="Helical" evidence="7">
    <location>
        <begin position="370"/>
        <end position="391"/>
    </location>
</feature>
<evidence type="ECO:0000313" key="9">
    <source>
        <dbReference type="EMBL" id="KMW59433.1"/>
    </source>
</evidence>
<dbReference type="InterPro" id="IPR003004">
    <property type="entry name" value="GspF/PilC"/>
</dbReference>
<evidence type="ECO:0000256" key="1">
    <source>
        <dbReference type="ARBA" id="ARBA00004651"/>
    </source>
</evidence>
<dbReference type="Proteomes" id="UP000037178">
    <property type="component" value="Unassembled WGS sequence"/>
</dbReference>
<accession>A0A0J9H115</accession>
<feature type="transmembrane region" description="Helical" evidence="7">
    <location>
        <begin position="163"/>
        <end position="186"/>
    </location>
</feature>
<evidence type="ECO:0000256" key="7">
    <source>
        <dbReference type="SAM" id="Phobius"/>
    </source>
</evidence>
<dbReference type="OrthoDB" id="9805682at2"/>
<comment type="subcellular location">
    <subcellularLocation>
        <location evidence="1">Cell membrane</location>
        <topology evidence="1">Multi-pass membrane protein</topology>
    </subcellularLocation>
</comment>
<dbReference type="InterPro" id="IPR042094">
    <property type="entry name" value="T2SS_GspF_sf"/>
</dbReference>
<dbReference type="Gene3D" id="1.20.81.30">
    <property type="entry name" value="Type II secretion system (T2SS), domain F"/>
    <property type="match status" value="2"/>
</dbReference>
<comment type="caution">
    <text evidence="9">The sequence shown here is derived from an EMBL/GenBank/DDBJ whole genome shotgun (WGS) entry which is preliminary data.</text>
</comment>
<dbReference type="PRINTS" id="PR00812">
    <property type="entry name" value="BCTERIALGSPF"/>
</dbReference>